<proteinExistence type="predicted"/>
<name>A0A2H1V9U5_SPOFR</name>
<dbReference type="AlphaFoldDB" id="A0A2H1V9U5"/>
<evidence type="ECO:0000313" key="1">
    <source>
        <dbReference type="EMBL" id="SOQ37620.1"/>
    </source>
</evidence>
<reference evidence="1" key="1">
    <citation type="submission" date="2016-07" db="EMBL/GenBank/DDBJ databases">
        <authorList>
            <person name="Bretaudeau A."/>
        </authorList>
    </citation>
    <scope>NUCLEOTIDE SEQUENCE</scope>
    <source>
        <strain evidence="1">Rice</strain>
        <tissue evidence="1">Whole body</tissue>
    </source>
</reference>
<accession>A0A2H1V9U5</accession>
<sequence>MAQGISKLKWQWAGQIARRTDGRWGREVLKWWPCKMSTHKVDRQPDEGRRERYLGAKEQCVETIKY</sequence>
<gene>
    <name evidence="1" type="ORF">SFRICE_008217</name>
</gene>
<organism evidence="1">
    <name type="scientific">Spodoptera frugiperda</name>
    <name type="common">Fall armyworm</name>
    <dbReference type="NCBI Taxonomy" id="7108"/>
    <lineage>
        <taxon>Eukaryota</taxon>
        <taxon>Metazoa</taxon>
        <taxon>Ecdysozoa</taxon>
        <taxon>Arthropoda</taxon>
        <taxon>Hexapoda</taxon>
        <taxon>Insecta</taxon>
        <taxon>Pterygota</taxon>
        <taxon>Neoptera</taxon>
        <taxon>Endopterygota</taxon>
        <taxon>Lepidoptera</taxon>
        <taxon>Glossata</taxon>
        <taxon>Ditrysia</taxon>
        <taxon>Noctuoidea</taxon>
        <taxon>Noctuidae</taxon>
        <taxon>Amphipyrinae</taxon>
        <taxon>Spodoptera</taxon>
    </lineage>
</organism>
<dbReference type="EMBL" id="ODYU01001436">
    <property type="protein sequence ID" value="SOQ37620.1"/>
    <property type="molecule type" value="Genomic_DNA"/>
</dbReference>
<protein>
    <submittedName>
        <fullName evidence="1">SFRICE_008217</fullName>
    </submittedName>
</protein>